<feature type="transmembrane region" description="Helical" evidence="1">
    <location>
        <begin position="6"/>
        <end position="24"/>
    </location>
</feature>
<feature type="transmembrane region" description="Helical" evidence="1">
    <location>
        <begin position="287"/>
        <end position="303"/>
    </location>
</feature>
<feature type="transmembrane region" description="Helical" evidence="1">
    <location>
        <begin position="309"/>
        <end position="327"/>
    </location>
</feature>
<dbReference type="Pfam" id="PF20176">
    <property type="entry name" value="DUF6541"/>
    <property type="match status" value="1"/>
</dbReference>
<sequence length="679" mass="72784">MWLNFALCFAAGAFILLLPGALITRSFRFPWVYTLAIAPGCSVALYTLIGAVLPLAGVSANGFVVAGLAFAIGVLSFVASLCLAWRRGELSSFWVDRRLQGSLPSWEMAVYLLLGFVVSVGLLVRSFDGPESLTQTYDNVLHYGAVRAFLDSGNWSFLSMGQYGTGEDAALDPLSTAGFYPAAWHVMAALVSDVTGASPALASNVVNTAFCSLVFPLGMFALLSALFPERRLVVLSGAFVSAAFAAFPWALYMSWPLFPYGSALSVVPSVVFCFVGFFSRFAQVRRAGYLVVFLISCVAVALLQPSGIFVAAVLLAPYCVCLAVFAAGKIKVRGWRLCALRLLAGVVATAFVAGIWVALYKAPFLQAVVNFQWVTTLEPSRAVADALLFAVEGNPPQWILSALVFLGMARSLCDSSLRWLPFSFIFAVVIFVAAASLEGEARHLLSGFWYTDPYRVGAFVALGGMPLAALGAAVVAKGLALAIPRRKAVGATLLAFMVGAASCAGAYLVSFQGTTNYSFLLEQGETNASTGDDRPFGEKKRLFVEKAKAIVGDDGLVLNNPFDGSMYAYGATGLRTYYRDMGGYGATYESPKSLAIRERLARIGSDDDVAEAVEALGARYLLVLNDEAPIGWFSPVYLPVQWEGLTQINDETPGLEVVLAEDDMRLYRLSRDKGGSDDD</sequence>
<evidence type="ECO:0000256" key="1">
    <source>
        <dbReference type="SAM" id="Phobius"/>
    </source>
</evidence>
<feature type="transmembrane region" description="Helical" evidence="1">
    <location>
        <begin position="488"/>
        <end position="509"/>
    </location>
</feature>
<feature type="transmembrane region" description="Helical" evidence="1">
    <location>
        <begin position="106"/>
        <end position="124"/>
    </location>
</feature>
<keyword evidence="1" id="KW-0812">Transmembrane</keyword>
<organism evidence="2 3">
    <name type="scientific">Adlercreutzia faecimuris</name>
    <dbReference type="NCBI Taxonomy" id="2897341"/>
    <lineage>
        <taxon>Bacteria</taxon>
        <taxon>Bacillati</taxon>
        <taxon>Actinomycetota</taxon>
        <taxon>Coriobacteriia</taxon>
        <taxon>Eggerthellales</taxon>
        <taxon>Eggerthellaceae</taxon>
        <taxon>Adlercreutzia</taxon>
    </lineage>
</organism>
<protein>
    <recommendedName>
        <fullName evidence="4">ATP-binding protein</fullName>
    </recommendedName>
</protein>
<dbReference type="EMBL" id="JAJMLW010000002">
    <property type="protein sequence ID" value="MCI2241771.1"/>
    <property type="molecule type" value="Genomic_DNA"/>
</dbReference>
<reference evidence="2" key="1">
    <citation type="submission" date="2021-11" db="EMBL/GenBank/DDBJ databases">
        <title>A Novel Adlercreutzia Species, isolated from a Allomyrina dichotoma larva feces.</title>
        <authorList>
            <person name="Suh M.K."/>
        </authorList>
    </citation>
    <scope>NUCLEOTIDE SEQUENCE</scope>
    <source>
        <strain evidence="2">JBNU-10</strain>
    </source>
</reference>
<evidence type="ECO:0000313" key="3">
    <source>
        <dbReference type="Proteomes" id="UP001430755"/>
    </source>
</evidence>
<feature type="transmembrane region" description="Helical" evidence="1">
    <location>
        <begin position="31"/>
        <end position="56"/>
    </location>
</feature>
<proteinExistence type="predicted"/>
<keyword evidence="1" id="KW-0472">Membrane</keyword>
<name>A0ABS9WHQ5_9ACTN</name>
<dbReference type="Proteomes" id="UP001430755">
    <property type="component" value="Unassembled WGS sequence"/>
</dbReference>
<feature type="transmembrane region" description="Helical" evidence="1">
    <location>
        <begin position="419"/>
        <end position="437"/>
    </location>
</feature>
<dbReference type="RefSeq" id="WP_242164339.1">
    <property type="nucleotide sequence ID" value="NZ_JAJMLW010000002.1"/>
</dbReference>
<feature type="transmembrane region" description="Helical" evidence="1">
    <location>
        <begin position="232"/>
        <end position="251"/>
    </location>
</feature>
<feature type="transmembrane region" description="Helical" evidence="1">
    <location>
        <begin position="339"/>
        <end position="359"/>
    </location>
</feature>
<feature type="transmembrane region" description="Helical" evidence="1">
    <location>
        <begin position="457"/>
        <end position="476"/>
    </location>
</feature>
<accession>A0ABS9WHQ5</accession>
<gene>
    <name evidence="2" type="ORF">LPT13_05300</name>
</gene>
<keyword evidence="3" id="KW-1185">Reference proteome</keyword>
<feature type="transmembrane region" description="Helical" evidence="1">
    <location>
        <begin position="62"/>
        <end position="85"/>
    </location>
</feature>
<keyword evidence="1" id="KW-1133">Transmembrane helix</keyword>
<evidence type="ECO:0000313" key="2">
    <source>
        <dbReference type="EMBL" id="MCI2241771.1"/>
    </source>
</evidence>
<feature type="transmembrane region" description="Helical" evidence="1">
    <location>
        <begin position="205"/>
        <end position="225"/>
    </location>
</feature>
<comment type="caution">
    <text evidence="2">The sequence shown here is derived from an EMBL/GenBank/DDBJ whole genome shotgun (WGS) entry which is preliminary data.</text>
</comment>
<evidence type="ECO:0008006" key="4">
    <source>
        <dbReference type="Google" id="ProtNLM"/>
    </source>
</evidence>
<feature type="transmembrane region" description="Helical" evidence="1">
    <location>
        <begin position="257"/>
        <end position="278"/>
    </location>
</feature>
<dbReference type="InterPro" id="IPR046671">
    <property type="entry name" value="DUF6541"/>
</dbReference>
<feature type="transmembrane region" description="Helical" evidence="1">
    <location>
        <begin position="395"/>
        <end position="412"/>
    </location>
</feature>